<dbReference type="RefSeq" id="XP_012917852.1">
    <property type="nucleotide sequence ID" value="XM_013062398.2"/>
</dbReference>
<evidence type="ECO:0000313" key="2">
    <source>
        <dbReference type="Proteomes" id="UP000000715"/>
    </source>
</evidence>
<sequence>MFVKSVRRGDEAEFSPTTKYQSRRMETSSSTSRGQHQPRRELGPSPPGCRWRRLWGTARPLSGSRSAPREPGPDAPHLTSGFYWRFSARRRPRQEPGRRASLALQYLPWLRGAQQSWALGIKTRGRASAVLKEVPACSQGLQPAPGLRDGGSGGPGAGRAGRRAGAELGAAPGVCVAPAGLGDLWLGKTQSCAPSSATLGFRGSLAASRMGIPG</sequence>
<keyword evidence="2" id="KW-1185">Reference proteome</keyword>
<gene>
    <name evidence="3" type="primary">LOC106007031</name>
</gene>
<reference evidence="3" key="1">
    <citation type="submission" date="2025-08" db="UniProtKB">
        <authorList>
            <consortium name="RefSeq"/>
        </authorList>
    </citation>
    <scope>IDENTIFICATION</scope>
    <source>
        <tissue evidence="3">Brain</tissue>
    </source>
</reference>
<organism evidence="2 3">
    <name type="scientific">Mustela putorius furo</name>
    <name type="common">European domestic ferret</name>
    <name type="synonym">Mustela furo</name>
    <dbReference type="NCBI Taxonomy" id="9669"/>
    <lineage>
        <taxon>Eukaryota</taxon>
        <taxon>Metazoa</taxon>
        <taxon>Chordata</taxon>
        <taxon>Craniata</taxon>
        <taxon>Vertebrata</taxon>
        <taxon>Euteleostomi</taxon>
        <taxon>Mammalia</taxon>
        <taxon>Eutheria</taxon>
        <taxon>Laurasiatheria</taxon>
        <taxon>Carnivora</taxon>
        <taxon>Caniformia</taxon>
        <taxon>Musteloidea</taxon>
        <taxon>Mustelidae</taxon>
        <taxon>Mustelinae</taxon>
        <taxon>Mustela</taxon>
    </lineage>
</organism>
<proteinExistence type="predicted"/>
<feature type="region of interest" description="Disordered" evidence="1">
    <location>
        <begin position="1"/>
        <end position="80"/>
    </location>
</feature>
<protein>
    <submittedName>
        <fullName evidence="3">Uncharacterized protein LOC106007031</fullName>
    </submittedName>
</protein>
<name>A0A8U0TGX1_MUSPF</name>
<feature type="compositionally biased region" description="Gly residues" evidence="1">
    <location>
        <begin position="148"/>
        <end position="159"/>
    </location>
</feature>
<dbReference type="KEGG" id="mpuf:106007031"/>
<dbReference type="AlphaFoldDB" id="A0A8U0TGX1"/>
<dbReference type="Proteomes" id="UP000000715">
    <property type="component" value="Unplaced"/>
</dbReference>
<dbReference type="GeneID" id="106007031"/>
<feature type="region of interest" description="Disordered" evidence="1">
    <location>
        <begin position="141"/>
        <end position="163"/>
    </location>
</feature>
<evidence type="ECO:0000256" key="1">
    <source>
        <dbReference type="SAM" id="MobiDB-lite"/>
    </source>
</evidence>
<evidence type="ECO:0000313" key="3">
    <source>
        <dbReference type="RefSeq" id="XP_012917852.1"/>
    </source>
</evidence>
<accession>A0A8U0TGX1</accession>